<evidence type="ECO:0000313" key="21">
    <source>
        <dbReference type="EMBL" id="NXV58072.1"/>
    </source>
</evidence>
<dbReference type="GO" id="GO:0015020">
    <property type="term" value="F:glucuronosyltransferase activity"/>
    <property type="evidence" value="ECO:0007669"/>
    <property type="project" value="InterPro"/>
</dbReference>
<evidence type="ECO:0000256" key="15">
    <source>
        <dbReference type="ARBA" id="ARBA00023211"/>
    </source>
</evidence>
<evidence type="ECO:0000256" key="14">
    <source>
        <dbReference type="ARBA" id="ARBA00023180"/>
    </source>
</evidence>
<evidence type="ECO:0000256" key="10">
    <source>
        <dbReference type="ARBA" id="ARBA00022968"/>
    </source>
</evidence>
<dbReference type="AlphaFoldDB" id="A0A7L3V0U2"/>
<evidence type="ECO:0000256" key="18">
    <source>
        <dbReference type="ARBA" id="ARBA00032181"/>
    </source>
</evidence>
<dbReference type="GO" id="GO:0035269">
    <property type="term" value="P:protein O-linked glycosylation via mannose"/>
    <property type="evidence" value="ECO:0007669"/>
    <property type="project" value="TreeGrafter"/>
</dbReference>
<evidence type="ECO:0000256" key="8">
    <source>
        <dbReference type="ARBA" id="ARBA00022692"/>
    </source>
</evidence>
<comment type="pathway">
    <text evidence="3">Protein modification; protein glycosylation.</text>
</comment>
<name>A0A7L3V0U2_MOLAT</name>
<evidence type="ECO:0000256" key="9">
    <source>
        <dbReference type="ARBA" id="ARBA00022723"/>
    </source>
</evidence>
<evidence type="ECO:0000256" key="1">
    <source>
        <dbReference type="ARBA" id="ARBA00001936"/>
    </source>
</evidence>
<keyword evidence="9" id="KW-0479">Metal-binding</keyword>
<proteinExistence type="inferred from homology"/>
<comment type="cofactor">
    <cofactor evidence="1">
        <name>Mn(2+)</name>
        <dbReference type="ChEBI" id="CHEBI:29035"/>
    </cofactor>
</comment>
<protein>
    <recommendedName>
        <fullName evidence="5">Beta-1,4-glucuronyltransferase 1</fullName>
    </recommendedName>
    <alternativeName>
        <fullName evidence="16">I-beta-1,3-N-acetylglucosaminyltransferase</fullName>
    </alternativeName>
    <alternativeName>
        <fullName evidence="19">N-acetyllactosaminide beta-1,3-N-acetylglucosaminyltransferase</fullName>
    </alternativeName>
    <alternativeName>
        <fullName evidence="17">Poly-N-acetyllactosamine extension enzyme</fullName>
    </alternativeName>
    <alternativeName>
        <fullName evidence="18">UDP-GlcNAc:betaGal beta-1,3-N-acetylglucosaminyltransferase 1</fullName>
    </alternativeName>
</protein>
<evidence type="ECO:0000256" key="4">
    <source>
        <dbReference type="ARBA" id="ARBA00008539"/>
    </source>
</evidence>
<dbReference type="Pfam" id="PF13896">
    <property type="entry name" value="Glyco_transf_49"/>
    <property type="match status" value="1"/>
</dbReference>
<keyword evidence="15" id="KW-0464">Manganese</keyword>
<comment type="caution">
    <text evidence="21">The sequence shown here is derived from an EMBL/GenBank/DDBJ whole genome shotgun (WGS) entry which is preliminary data.</text>
</comment>
<evidence type="ECO:0000256" key="13">
    <source>
        <dbReference type="ARBA" id="ARBA00023136"/>
    </source>
</evidence>
<dbReference type="GO" id="GO:0046872">
    <property type="term" value="F:metal ion binding"/>
    <property type="evidence" value="ECO:0007669"/>
    <property type="project" value="UniProtKB-KW"/>
</dbReference>
<comment type="similarity">
    <text evidence="4">Belongs to the glycosyltransferase 49 family.</text>
</comment>
<dbReference type="PANTHER" id="PTHR46420">
    <property type="entry name" value="BETA-1,4-GLUCURONYLTRANSFERASE 1"/>
    <property type="match status" value="1"/>
</dbReference>
<organism evidence="21 22">
    <name type="scientific">Molothrus ater</name>
    <name type="common">Brown-headed cowbird</name>
    <dbReference type="NCBI Taxonomy" id="84834"/>
    <lineage>
        <taxon>Eukaryota</taxon>
        <taxon>Metazoa</taxon>
        <taxon>Chordata</taxon>
        <taxon>Craniata</taxon>
        <taxon>Vertebrata</taxon>
        <taxon>Euteleostomi</taxon>
        <taxon>Archelosauria</taxon>
        <taxon>Archosauria</taxon>
        <taxon>Dinosauria</taxon>
        <taxon>Saurischia</taxon>
        <taxon>Theropoda</taxon>
        <taxon>Coelurosauria</taxon>
        <taxon>Aves</taxon>
        <taxon>Neognathae</taxon>
        <taxon>Neoaves</taxon>
        <taxon>Telluraves</taxon>
        <taxon>Australaves</taxon>
        <taxon>Passeriformes</taxon>
        <taxon>Passeroidea</taxon>
        <taxon>Icteridae</taxon>
        <taxon>Molothrus</taxon>
    </lineage>
</organism>
<evidence type="ECO:0000256" key="5">
    <source>
        <dbReference type="ARBA" id="ARBA00017962"/>
    </source>
</evidence>
<feature type="non-terminal residue" evidence="21">
    <location>
        <position position="1"/>
    </location>
</feature>
<dbReference type="UniPathway" id="UPA00378"/>
<gene>
    <name evidence="21" type="primary">B4gat1</name>
    <name evidence="21" type="ORF">MOLATE_R16473</name>
</gene>
<reference evidence="21 22" key="1">
    <citation type="submission" date="2019-09" db="EMBL/GenBank/DDBJ databases">
        <title>Bird 10,000 Genomes (B10K) Project - Family phase.</title>
        <authorList>
            <person name="Zhang G."/>
        </authorList>
    </citation>
    <scope>NUCLEOTIDE SEQUENCE [LARGE SCALE GENOMIC DNA]</scope>
    <source>
        <strain evidence="21">OUT-0049</strain>
        <tissue evidence="21">Muscle</tissue>
    </source>
</reference>
<evidence type="ECO:0000256" key="16">
    <source>
        <dbReference type="ARBA" id="ARBA00030723"/>
    </source>
</evidence>
<evidence type="ECO:0000256" key="6">
    <source>
        <dbReference type="ARBA" id="ARBA00022676"/>
    </source>
</evidence>
<keyword evidence="12" id="KW-0333">Golgi apparatus</keyword>
<feature type="non-terminal residue" evidence="21">
    <location>
        <position position="171"/>
    </location>
</feature>
<sequence length="171" mass="19318">WARALFVLPAFELRGSGPPPGSKAELLRLWGAGEARPFYGGLCPPCQAPTAFGRWRGLPPAPPGPPRLRVAYEVPWRDPWEPFYVAPARGVPPFDEGFLQYGFNRISQACELHVAGFRFAVLDGAFVTHRGWKEPGGFHEGREAELGRNRQRFREFKRGLKLKYPNSDRRC</sequence>
<dbReference type="EMBL" id="VZUF01139901">
    <property type="protein sequence ID" value="NXV58072.1"/>
    <property type="molecule type" value="Genomic_DNA"/>
</dbReference>
<evidence type="ECO:0000256" key="7">
    <source>
        <dbReference type="ARBA" id="ARBA00022679"/>
    </source>
</evidence>
<keyword evidence="10" id="KW-0735">Signal-anchor</keyword>
<evidence type="ECO:0000256" key="20">
    <source>
        <dbReference type="ARBA" id="ARBA00047852"/>
    </source>
</evidence>
<keyword evidence="7 21" id="KW-0808">Transferase</keyword>
<dbReference type="PANTHER" id="PTHR46420:SF1">
    <property type="entry name" value="BETA-1,4-GLUCURONYLTRANSFERASE 1"/>
    <property type="match status" value="1"/>
</dbReference>
<comment type="subcellular location">
    <subcellularLocation>
        <location evidence="2">Golgi apparatus membrane</location>
        <topology evidence="2">Single-pass type II membrane protein</topology>
    </subcellularLocation>
</comment>
<keyword evidence="6" id="KW-0328">Glycosyltransferase</keyword>
<keyword evidence="8" id="KW-0812">Transmembrane</keyword>
<keyword evidence="11" id="KW-1133">Transmembrane helix</keyword>
<dbReference type="Proteomes" id="UP000553862">
    <property type="component" value="Unassembled WGS sequence"/>
</dbReference>
<evidence type="ECO:0000313" key="22">
    <source>
        <dbReference type="Proteomes" id="UP000553862"/>
    </source>
</evidence>
<dbReference type="InterPro" id="IPR043189">
    <property type="entry name" value="B4GAT1"/>
</dbReference>
<keyword evidence="22" id="KW-1185">Reference proteome</keyword>
<keyword evidence="13" id="KW-0472">Membrane</keyword>
<comment type="catalytic activity">
    <reaction evidence="20">
        <text>3-O-[beta-D-Xyl-(1-&gt;4)-Rib-ol-P-Rib-ol-P-3-beta-D-GalNAc-(1-&gt;3)-beta-D-GlcNAc-(1-&gt;4)-(O-6-P-alpha-D-Man)]-Thr-[protein] + UDP-alpha-D-glucuronate = 3-O-[beta-D-GlcA-(1-&gt;3)-beta-D-Xyl-(1-&gt;4)-Rib-ol-P-Rib-ol-P-3-beta-D-GalNAc-(1-&gt;3)-beta-D-GlcNAc-(1-&gt;4)-(O-6-P-alpha-D-Man)]-Thr-[protein] + UDP + H(+)</text>
        <dbReference type="Rhea" id="RHEA:46860"/>
        <dbReference type="Rhea" id="RHEA-COMP:15023"/>
        <dbReference type="Rhea" id="RHEA-COMP:17482"/>
        <dbReference type="ChEBI" id="CHEBI:15378"/>
        <dbReference type="ChEBI" id="CHEBI:58052"/>
        <dbReference type="ChEBI" id="CHEBI:58223"/>
        <dbReference type="ChEBI" id="CHEBI:142405"/>
        <dbReference type="ChEBI" id="CHEBI:177336"/>
    </reaction>
</comment>
<evidence type="ECO:0000256" key="12">
    <source>
        <dbReference type="ARBA" id="ARBA00023034"/>
    </source>
</evidence>
<evidence type="ECO:0000256" key="11">
    <source>
        <dbReference type="ARBA" id="ARBA00022989"/>
    </source>
</evidence>
<keyword evidence="14" id="KW-0325">Glycoprotein</keyword>
<accession>A0A7L3V0U2</accession>
<evidence type="ECO:0000256" key="3">
    <source>
        <dbReference type="ARBA" id="ARBA00004922"/>
    </source>
</evidence>
<evidence type="ECO:0000256" key="2">
    <source>
        <dbReference type="ARBA" id="ARBA00004323"/>
    </source>
</evidence>
<dbReference type="GO" id="GO:0000139">
    <property type="term" value="C:Golgi membrane"/>
    <property type="evidence" value="ECO:0007669"/>
    <property type="project" value="UniProtKB-SubCell"/>
</dbReference>
<evidence type="ECO:0000256" key="19">
    <source>
        <dbReference type="ARBA" id="ARBA00033291"/>
    </source>
</evidence>
<evidence type="ECO:0000256" key="17">
    <source>
        <dbReference type="ARBA" id="ARBA00032175"/>
    </source>
</evidence>